<dbReference type="InterPro" id="IPR006458">
    <property type="entry name" value="Ovate_C"/>
</dbReference>
<dbReference type="OMA" id="GASEECD"/>
<dbReference type="Gramene" id="TraesJAG5A03G02662800.1">
    <property type="protein sequence ID" value="TraesJAG5A03G02662800.1.CDS1"/>
    <property type="gene ID" value="TraesJAG5A03G02662800"/>
</dbReference>
<reference evidence="9" key="1">
    <citation type="submission" date="2018-08" db="EMBL/GenBank/DDBJ databases">
        <authorList>
            <person name="Rossello M."/>
        </authorList>
    </citation>
    <scope>NUCLEOTIDE SEQUENCE [LARGE SCALE GENOMIC DNA]</scope>
    <source>
        <strain evidence="9">cv. Chinese Spring</strain>
    </source>
</reference>
<dbReference type="Gramene" id="TraesCS5A02G195700.1">
    <property type="protein sequence ID" value="TraesCS5A02G195700.1.cds1"/>
    <property type="gene ID" value="TraesCS5A02G195700"/>
</dbReference>
<dbReference type="Gramene" id="TraesARI5A03G02703720.1">
    <property type="protein sequence ID" value="TraesARI5A03G02703720.1.CDS1"/>
    <property type="gene ID" value="TraesARI5A03G02703720"/>
</dbReference>
<keyword evidence="3 6" id="KW-0805">Transcription regulation</keyword>
<feature type="region of interest" description="Disordered" evidence="7">
    <location>
        <begin position="234"/>
        <end position="272"/>
    </location>
</feature>
<dbReference type="GO" id="GO:0005634">
    <property type="term" value="C:nucleus"/>
    <property type="evidence" value="ECO:0007669"/>
    <property type="project" value="UniProtKB-SubCell"/>
</dbReference>
<comment type="subcellular location">
    <subcellularLocation>
        <location evidence="1 6">Nucleus</location>
    </subcellularLocation>
</comment>
<sequence length="272" mass="29496">MEGMEDESKKKKRRSKKRARLKSFLHFPKALKKLHGHGRPSANHNPSPSPSAAAAAGSLLSACMHPRTNSFSGVRQRHVAARNRDDDDDDEDGALAVNFRSLRVGPTAVRDDDDDGDDEDGSSTQEDDGGSESEGGGVLAGMAAMKVVSGGGCGVAVVTLSVAPYEDFRRSMREMADAHARVEAARVGTRPAPAVDWDFMEELLFCYLQLNDRAVHKDILRAFTDTVAALRRRRRAPALKPKSRRTRQPRRGAGGSGIDDDDDVDEAVDSNS</sequence>
<dbReference type="Gramene" id="TraesLDM5A03G02664880.1">
    <property type="protein sequence ID" value="TraesLDM5A03G02664880.1.CDS1"/>
    <property type="gene ID" value="TraesLDM5A03G02664880"/>
</dbReference>
<evidence type="ECO:0000256" key="7">
    <source>
        <dbReference type="SAM" id="MobiDB-lite"/>
    </source>
</evidence>
<feature type="domain" description="OVATE" evidence="8">
    <location>
        <begin position="157"/>
        <end position="229"/>
    </location>
</feature>
<dbReference type="Gramene" id="TraesPARA_EIv1.0_1579960.1">
    <property type="protein sequence ID" value="TraesPARA_EIv1.0_1579960.1.CDS1"/>
    <property type="gene ID" value="TraesPARA_EIv1.0_1579960"/>
</dbReference>
<keyword evidence="2 6" id="KW-0678">Repressor</keyword>
<organism evidence="9">
    <name type="scientific">Triticum aestivum</name>
    <name type="common">Wheat</name>
    <dbReference type="NCBI Taxonomy" id="4565"/>
    <lineage>
        <taxon>Eukaryota</taxon>
        <taxon>Viridiplantae</taxon>
        <taxon>Streptophyta</taxon>
        <taxon>Embryophyta</taxon>
        <taxon>Tracheophyta</taxon>
        <taxon>Spermatophyta</taxon>
        <taxon>Magnoliopsida</taxon>
        <taxon>Liliopsida</taxon>
        <taxon>Poales</taxon>
        <taxon>Poaceae</taxon>
        <taxon>BOP clade</taxon>
        <taxon>Pooideae</taxon>
        <taxon>Triticodae</taxon>
        <taxon>Triticeae</taxon>
        <taxon>Triticinae</taxon>
        <taxon>Triticum</taxon>
    </lineage>
</organism>
<dbReference type="Gramene" id="TraesCLE_scaffold_017023_01G000100.1">
    <property type="protein sequence ID" value="TraesCLE_scaffold_017023_01G000100.1"/>
    <property type="gene ID" value="TraesCLE_scaffold_017023_01G000100"/>
</dbReference>
<dbReference type="Gramene" id="TraesCS5A03G0498100.1">
    <property type="protein sequence ID" value="TraesCS5A03G0498100.1.CDS1"/>
    <property type="gene ID" value="TraesCS5A03G0498100"/>
</dbReference>
<dbReference type="InterPro" id="IPR038933">
    <property type="entry name" value="Ovate"/>
</dbReference>
<keyword evidence="5 6" id="KW-0539">Nucleus</keyword>
<evidence type="ECO:0000256" key="3">
    <source>
        <dbReference type="ARBA" id="ARBA00023015"/>
    </source>
</evidence>
<feature type="compositionally biased region" description="Acidic residues" evidence="7">
    <location>
        <begin position="111"/>
        <end position="131"/>
    </location>
</feature>
<evidence type="ECO:0000259" key="8">
    <source>
        <dbReference type="PROSITE" id="PS51754"/>
    </source>
</evidence>
<dbReference type="PANTHER" id="PTHR33057:SF117">
    <property type="entry name" value="TRANSCRIPTION REPRESSOR OFP14"/>
    <property type="match status" value="1"/>
</dbReference>
<reference evidence="9" key="2">
    <citation type="submission" date="2018-10" db="UniProtKB">
        <authorList>
            <consortium name="EnsemblPlants"/>
        </authorList>
    </citation>
    <scope>IDENTIFICATION</scope>
</reference>
<evidence type="ECO:0000313" key="9">
    <source>
        <dbReference type="EnsemblPlants" id="TraesCS5A02G195700.1.cds1"/>
    </source>
</evidence>
<protein>
    <recommendedName>
        <fullName evidence="6">Transcription repressor</fullName>
    </recommendedName>
    <alternativeName>
        <fullName evidence="6">Ovate family protein</fullName>
    </alternativeName>
</protein>
<dbReference type="Gramene" id="TraesWEE_scaffold_081491_01G000100.1">
    <property type="protein sequence ID" value="TraesWEE_scaffold_081491_01G000100.1"/>
    <property type="gene ID" value="TraesWEE_scaffold_081491_01G000100"/>
</dbReference>
<evidence type="ECO:0000256" key="6">
    <source>
        <dbReference type="RuleBase" id="RU367028"/>
    </source>
</evidence>
<keyword evidence="10" id="KW-1185">Reference proteome</keyword>
<dbReference type="Gramene" id="TraesSTA5A03G02652610.1">
    <property type="protein sequence ID" value="TraesSTA5A03G02652610.1.CDS1"/>
    <property type="gene ID" value="TraesSTA5A03G02652610"/>
</dbReference>
<evidence type="ECO:0000256" key="5">
    <source>
        <dbReference type="ARBA" id="ARBA00023242"/>
    </source>
</evidence>
<evidence type="ECO:0000256" key="4">
    <source>
        <dbReference type="ARBA" id="ARBA00023163"/>
    </source>
</evidence>
<dbReference type="AlphaFoldDB" id="A0A3B6KI11"/>
<name>A0A3B6KI11_WHEAT</name>
<dbReference type="Pfam" id="PF04844">
    <property type="entry name" value="Ovate"/>
    <property type="match status" value="1"/>
</dbReference>
<dbReference type="Gramene" id="TraesLAC5A03G02615340.1">
    <property type="protein sequence ID" value="TraesLAC5A03G02615340.1.CDS1"/>
    <property type="gene ID" value="TraesLAC5A03G02615340"/>
</dbReference>
<dbReference type="Gramene" id="TraesRN5A0100511700.1">
    <property type="protein sequence ID" value="TraesRN5A0100511700.1"/>
    <property type="gene ID" value="TraesRN5A0100511700"/>
</dbReference>
<accession>A0A3B6KI11</accession>
<feature type="compositionally biased region" description="Acidic residues" evidence="7">
    <location>
        <begin position="258"/>
        <end position="272"/>
    </location>
</feature>
<evidence type="ECO:0000256" key="1">
    <source>
        <dbReference type="ARBA" id="ARBA00004123"/>
    </source>
</evidence>
<feature type="compositionally biased region" description="Low complexity" evidence="7">
    <location>
        <begin position="40"/>
        <end position="62"/>
    </location>
</feature>
<keyword evidence="4 6" id="KW-0804">Transcription</keyword>
<dbReference type="Gramene" id="TraesNOR5A03G02683320.1">
    <property type="protein sequence ID" value="TraesNOR5A03G02683320.1.CDS1"/>
    <property type="gene ID" value="TraesNOR5A03G02683320"/>
</dbReference>
<dbReference type="PANTHER" id="PTHR33057">
    <property type="entry name" value="TRANSCRIPTION REPRESSOR OFP7-RELATED"/>
    <property type="match status" value="1"/>
</dbReference>
<dbReference type="Gramene" id="TraesMAC5A03G02660180.1">
    <property type="protein sequence ID" value="TraesMAC5A03G02660180.1.CDS1"/>
    <property type="gene ID" value="TraesMAC5A03G02660180"/>
</dbReference>
<dbReference type="Gramene" id="TraesCAD_scaffold_099633_01G000400.1">
    <property type="protein sequence ID" value="TraesCAD_scaffold_099633_01G000400.1"/>
    <property type="gene ID" value="TraesCAD_scaffold_099633_01G000400"/>
</dbReference>
<dbReference type="Gramene" id="TraesJUL5A03G02681900.1">
    <property type="protein sequence ID" value="TraesJUL5A03G02681900.1.CDS1"/>
    <property type="gene ID" value="TraesJUL5A03G02681900"/>
</dbReference>
<feature type="region of interest" description="Disordered" evidence="7">
    <location>
        <begin position="1"/>
        <end position="137"/>
    </location>
</feature>
<feature type="compositionally biased region" description="Basic residues" evidence="7">
    <location>
        <begin position="10"/>
        <end position="38"/>
    </location>
</feature>
<dbReference type="EnsemblPlants" id="TraesCS5A02G195700.1">
    <property type="protein sequence ID" value="TraesCS5A02G195700.1.cds1"/>
    <property type="gene ID" value="TraesCS5A02G195700"/>
</dbReference>
<dbReference type="NCBIfam" id="TIGR01568">
    <property type="entry name" value="A_thal_3678"/>
    <property type="match status" value="1"/>
</dbReference>
<dbReference type="Gramene" id="TraesSYM5A03G02691040.1">
    <property type="protein sequence ID" value="TraesSYM5A03G02691040.1.CDS1"/>
    <property type="gene ID" value="TraesSYM5A03G02691040"/>
</dbReference>
<evidence type="ECO:0000313" key="10">
    <source>
        <dbReference type="Proteomes" id="UP000019116"/>
    </source>
</evidence>
<dbReference type="Proteomes" id="UP000019116">
    <property type="component" value="Chromosome 5A"/>
</dbReference>
<dbReference type="Gramene" id="TraesROB_scaffold_108718_01G000100.1">
    <property type="protein sequence ID" value="TraesROB_scaffold_108718_01G000100.1"/>
    <property type="gene ID" value="TraesROB_scaffold_108718_01G000100"/>
</dbReference>
<dbReference type="OrthoDB" id="689512at2759"/>
<dbReference type="GO" id="GO:0045892">
    <property type="term" value="P:negative regulation of DNA-templated transcription"/>
    <property type="evidence" value="ECO:0007669"/>
    <property type="project" value="UniProtKB-UniRule"/>
</dbReference>
<dbReference type="PROSITE" id="PS51754">
    <property type="entry name" value="OVATE"/>
    <property type="match status" value="1"/>
</dbReference>
<proteinExistence type="predicted"/>
<comment type="function">
    <text evidence="6">Transcriptional repressor that regulates multiple aspects of plant growth and development.</text>
</comment>
<feature type="compositionally biased region" description="Basic residues" evidence="7">
    <location>
        <begin position="234"/>
        <end position="250"/>
    </location>
</feature>
<evidence type="ECO:0000256" key="2">
    <source>
        <dbReference type="ARBA" id="ARBA00022491"/>
    </source>
</evidence>